<feature type="domain" description="RNase H type-1" evidence="1">
    <location>
        <begin position="1"/>
        <end position="107"/>
    </location>
</feature>
<protein>
    <submittedName>
        <fullName evidence="2">Putative ribonuclease H protein</fullName>
    </submittedName>
</protein>
<dbReference type="PANTHER" id="PTHR34023:SF4">
    <property type="entry name" value="RNASE H TYPE-1 DOMAIN-CONTAINING PROTEIN"/>
    <property type="match status" value="1"/>
</dbReference>
<dbReference type="GO" id="GO:0004523">
    <property type="term" value="F:RNA-DNA hybrid ribonuclease activity"/>
    <property type="evidence" value="ECO:0007669"/>
    <property type="project" value="InterPro"/>
</dbReference>
<proteinExistence type="predicted"/>
<accession>A0A0B2PH75</accession>
<gene>
    <name evidence="2" type="ORF">glysoja_032796</name>
</gene>
<dbReference type="EMBL" id="KN667349">
    <property type="protein sequence ID" value="KHN06953.1"/>
    <property type="molecule type" value="Genomic_DNA"/>
</dbReference>
<dbReference type="PANTHER" id="PTHR34023">
    <property type="entry name" value="RNASE H DOMAIN-CONTAINING PROTEIN"/>
    <property type="match status" value="1"/>
</dbReference>
<dbReference type="InterPro" id="IPR012337">
    <property type="entry name" value="RNaseH-like_sf"/>
</dbReference>
<dbReference type="GO" id="GO:0003676">
    <property type="term" value="F:nucleic acid binding"/>
    <property type="evidence" value="ECO:0007669"/>
    <property type="project" value="InterPro"/>
</dbReference>
<evidence type="ECO:0000313" key="2">
    <source>
        <dbReference type="EMBL" id="KHN06953.1"/>
    </source>
</evidence>
<dbReference type="Gene3D" id="3.30.420.10">
    <property type="entry name" value="Ribonuclease H-like superfamily/Ribonuclease H"/>
    <property type="match status" value="1"/>
</dbReference>
<reference evidence="2" key="1">
    <citation type="submission" date="2014-07" db="EMBL/GenBank/DDBJ databases">
        <title>Identification of a novel salt tolerance gene in wild soybean by whole-genome sequencing.</title>
        <authorList>
            <person name="Lam H.-M."/>
            <person name="Qi X."/>
            <person name="Li M.-W."/>
            <person name="Liu X."/>
            <person name="Xie M."/>
            <person name="Ni M."/>
            <person name="Xu X."/>
        </authorList>
    </citation>
    <scope>NUCLEOTIDE SEQUENCE [LARGE SCALE GENOMIC DNA]</scope>
    <source>
        <tissue evidence="2">Root</tissue>
    </source>
</reference>
<dbReference type="InterPro" id="IPR002156">
    <property type="entry name" value="RNaseH_domain"/>
</dbReference>
<dbReference type="InterPro" id="IPR044730">
    <property type="entry name" value="RNase_H-like_dom_plant"/>
</dbReference>
<name>A0A0B2PH75_GLYSO</name>
<dbReference type="Proteomes" id="UP000053555">
    <property type="component" value="Unassembled WGS sequence"/>
</dbReference>
<dbReference type="InterPro" id="IPR036397">
    <property type="entry name" value="RNaseH_sf"/>
</dbReference>
<dbReference type="CDD" id="cd06222">
    <property type="entry name" value="RNase_H_like"/>
    <property type="match status" value="1"/>
</dbReference>
<organism evidence="2">
    <name type="scientific">Glycine soja</name>
    <name type="common">Wild soybean</name>
    <dbReference type="NCBI Taxonomy" id="3848"/>
    <lineage>
        <taxon>Eukaryota</taxon>
        <taxon>Viridiplantae</taxon>
        <taxon>Streptophyta</taxon>
        <taxon>Embryophyta</taxon>
        <taxon>Tracheophyta</taxon>
        <taxon>Spermatophyta</taxon>
        <taxon>Magnoliopsida</taxon>
        <taxon>eudicotyledons</taxon>
        <taxon>Gunneridae</taxon>
        <taxon>Pentapetalae</taxon>
        <taxon>rosids</taxon>
        <taxon>fabids</taxon>
        <taxon>Fabales</taxon>
        <taxon>Fabaceae</taxon>
        <taxon>Papilionoideae</taxon>
        <taxon>50 kb inversion clade</taxon>
        <taxon>NPAAA clade</taxon>
        <taxon>indigoferoid/millettioid clade</taxon>
        <taxon>Phaseoleae</taxon>
        <taxon>Glycine</taxon>
        <taxon>Glycine subgen. Soja</taxon>
    </lineage>
</organism>
<dbReference type="Pfam" id="PF13456">
    <property type="entry name" value="RVT_3"/>
    <property type="match status" value="1"/>
</dbReference>
<feature type="non-terminal residue" evidence="2">
    <location>
        <position position="1"/>
    </location>
</feature>
<evidence type="ECO:0000259" key="1">
    <source>
        <dbReference type="Pfam" id="PF13456"/>
    </source>
</evidence>
<dbReference type="AlphaFoldDB" id="A0A0B2PH75"/>
<sequence>GGIVRNDQGQWISGYYDNCGITTTNMHTKLFTIYHGLHLVWEANISLLICESDSLMVIYLTHQDSAKFHRYGALITKIRAFMSCPWILKFKHTYCEGNACTDSLAKLGSKSQPLLVL</sequence>
<feature type="non-terminal residue" evidence="2">
    <location>
        <position position="117"/>
    </location>
</feature>
<dbReference type="SUPFAM" id="SSF53098">
    <property type="entry name" value="Ribonuclease H-like"/>
    <property type="match status" value="1"/>
</dbReference>